<name>A0A4S8H859_9BACT</name>
<gene>
    <name evidence="2" type="ORF">FAM09_29435</name>
</gene>
<organism evidence="2 3">
    <name type="scientific">Niastella caeni</name>
    <dbReference type="NCBI Taxonomy" id="2569763"/>
    <lineage>
        <taxon>Bacteria</taxon>
        <taxon>Pseudomonadati</taxon>
        <taxon>Bacteroidota</taxon>
        <taxon>Chitinophagia</taxon>
        <taxon>Chitinophagales</taxon>
        <taxon>Chitinophagaceae</taxon>
        <taxon>Niastella</taxon>
    </lineage>
</organism>
<dbReference type="Proteomes" id="UP000306918">
    <property type="component" value="Unassembled WGS sequence"/>
</dbReference>
<reference evidence="2 3" key="1">
    <citation type="submission" date="2019-04" db="EMBL/GenBank/DDBJ databases">
        <title>Niastella caeni sp. nov., isolated from activated sludge.</title>
        <authorList>
            <person name="Sheng M."/>
        </authorList>
    </citation>
    <scope>NUCLEOTIDE SEQUENCE [LARGE SCALE GENOMIC DNA]</scope>
    <source>
        <strain evidence="2 3">HX-2-15</strain>
    </source>
</reference>
<feature type="region of interest" description="Disordered" evidence="1">
    <location>
        <begin position="111"/>
        <end position="132"/>
    </location>
</feature>
<sequence>MIMKLAKNRAIKEVWQEFNNVYPYLRIDFYRYLQGRLGSNNRQRLNKSTTLVNAGISREGEIEISETMTVNQLEQSFLNQFGLCVMVSRKSGSIWLETTISHNWTLKQQNDHGRELSGPVKEDLQSDQIDCD</sequence>
<evidence type="ECO:0000256" key="1">
    <source>
        <dbReference type="SAM" id="MobiDB-lite"/>
    </source>
</evidence>
<proteinExistence type="predicted"/>
<evidence type="ECO:0000313" key="3">
    <source>
        <dbReference type="Proteomes" id="UP000306918"/>
    </source>
</evidence>
<dbReference type="OrthoDB" id="959050at2"/>
<dbReference type="EMBL" id="STFF01000015">
    <property type="protein sequence ID" value="THU30725.1"/>
    <property type="molecule type" value="Genomic_DNA"/>
</dbReference>
<keyword evidence="3" id="KW-1185">Reference proteome</keyword>
<evidence type="ECO:0000313" key="2">
    <source>
        <dbReference type="EMBL" id="THU30725.1"/>
    </source>
</evidence>
<comment type="caution">
    <text evidence="2">The sequence shown here is derived from an EMBL/GenBank/DDBJ whole genome shotgun (WGS) entry which is preliminary data.</text>
</comment>
<protein>
    <submittedName>
        <fullName evidence="2">Uncharacterized protein</fullName>
    </submittedName>
</protein>
<accession>A0A4S8H859</accession>
<dbReference type="AlphaFoldDB" id="A0A4S8H859"/>
<feature type="compositionally biased region" description="Basic and acidic residues" evidence="1">
    <location>
        <begin position="111"/>
        <end position="124"/>
    </location>
</feature>
<dbReference type="RefSeq" id="WP_136580757.1">
    <property type="nucleotide sequence ID" value="NZ_STFF01000015.1"/>
</dbReference>